<dbReference type="AlphaFoldDB" id="A0AAE1PRQ2"/>
<reference evidence="1" key="1">
    <citation type="submission" date="2023-11" db="EMBL/GenBank/DDBJ databases">
        <title>Genome assemblies of two species of porcelain crab, Petrolisthes cinctipes and Petrolisthes manimaculis (Anomura: Porcellanidae).</title>
        <authorList>
            <person name="Angst P."/>
        </authorList>
    </citation>
    <scope>NUCLEOTIDE SEQUENCE</scope>
    <source>
        <strain evidence="1">PB745_02</strain>
        <tissue evidence="1">Gill</tissue>
    </source>
</reference>
<evidence type="ECO:0000313" key="1">
    <source>
        <dbReference type="EMBL" id="KAK4312130.1"/>
    </source>
</evidence>
<keyword evidence="2" id="KW-1185">Reference proteome</keyword>
<gene>
    <name evidence="1" type="ORF">Pmani_016423</name>
</gene>
<dbReference type="EMBL" id="JAWZYT010001440">
    <property type="protein sequence ID" value="KAK4312130.1"/>
    <property type="molecule type" value="Genomic_DNA"/>
</dbReference>
<evidence type="ECO:0000313" key="2">
    <source>
        <dbReference type="Proteomes" id="UP001292094"/>
    </source>
</evidence>
<comment type="caution">
    <text evidence="1">The sequence shown here is derived from an EMBL/GenBank/DDBJ whole genome shotgun (WGS) entry which is preliminary data.</text>
</comment>
<name>A0AAE1PRQ2_9EUCA</name>
<dbReference type="Proteomes" id="UP001292094">
    <property type="component" value="Unassembled WGS sequence"/>
</dbReference>
<proteinExistence type="predicted"/>
<sequence>MSSCQRLDINKFMRNTEGKNVLTGKIGIARTEILVSITIPQPTLPTCVKISLATVTSGAEAIYPRRTRTTAPSHLVPFPPSPPHSSIVINVPCYNQHFSDYPGNTWTP</sequence>
<organism evidence="1 2">
    <name type="scientific">Petrolisthes manimaculis</name>
    <dbReference type="NCBI Taxonomy" id="1843537"/>
    <lineage>
        <taxon>Eukaryota</taxon>
        <taxon>Metazoa</taxon>
        <taxon>Ecdysozoa</taxon>
        <taxon>Arthropoda</taxon>
        <taxon>Crustacea</taxon>
        <taxon>Multicrustacea</taxon>
        <taxon>Malacostraca</taxon>
        <taxon>Eumalacostraca</taxon>
        <taxon>Eucarida</taxon>
        <taxon>Decapoda</taxon>
        <taxon>Pleocyemata</taxon>
        <taxon>Anomura</taxon>
        <taxon>Galatheoidea</taxon>
        <taxon>Porcellanidae</taxon>
        <taxon>Petrolisthes</taxon>
    </lineage>
</organism>
<protein>
    <submittedName>
        <fullName evidence="1">Uncharacterized protein</fullName>
    </submittedName>
</protein>
<accession>A0AAE1PRQ2</accession>